<dbReference type="eggNOG" id="COG0300">
    <property type="taxonomic scope" value="Bacteria"/>
</dbReference>
<organism evidence="4 5">
    <name type="scientific">Rothia dentocariosa (strain ATCC 17931 / CDC X599 / XDIA)</name>
    <dbReference type="NCBI Taxonomy" id="762948"/>
    <lineage>
        <taxon>Bacteria</taxon>
        <taxon>Bacillati</taxon>
        <taxon>Actinomycetota</taxon>
        <taxon>Actinomycetes</taxon>
        <taxon>Micrococcales</taxon>
        <taxon>Micrococcaceae</taxon>
        <taxon>Rothia</taxon>
    </lineage>
</organism>
<protein>
    <submittedName>
        <fullName evidence="4">Oxidoreductase, short chain dehydrogenase/reductase family protein</fullName>
    </submittedName>
</protein>
<dbReference type="EMBL" id="CP002280">
    <property type="protein sequence ID" value="ADP40307.1"/>
    <property type="molecule type" value="Genomic_DNA"/>
</dbReference>
<accession>E3H2N8</accession>
<dbReference type="PRINTS" id="PR00080">
    <property type="entry name" value="SDRFAMILY"/>
</dbReference>
<reference evidence="5" key="1">
    <citation type="submission" date="2010-10" db="EMBL/GenBank/DDBJ databases">
        <title>The complete genome of Rothia dentocariosa ATCC 17931.</title>
        <authorList>
            <person name="Muzny D."/>
            <person name="Qin X."/>
            <person name="Buhay C."/>
            <person name="Dugan-Rocha S."/>
            <person name="Ding Y."/>
            <person name="Chen G."/>
            <person name="Hawes A."/>
            <person name="Holder M."/>
            <person name="Jhangiani S."/>
            <person name="Johnson A."/>
            <person name="Khan Z."/>
            <person name="Li Z."/>
            <person name="Liu W."/>
            <person name="Liu X."/>
            <person name="Perez L."/>
            <person name="Shen H."/>
            <person name="Wang Q."/>
            <person name="Watt J."/>
            <person name="Xi L."/>
            <person name="Xin Y."/>
            <person name="Zhou J."/>
            <person name="Deng J."/>
            <person name="Jiang H."/>
            <person name="Liu Y."/>
            <person name="Qu J."/>
            <person name="Song X.-Z."/>
            <person name="Zhang L."/>
            <person name="Villasana D."/>
            <person name="Johnson A."/>
            <person name="Liu J."/>
            <person name="Liyanage D."/>
            <person name="Lorensuhewa L."/>
            <person name="Robinson T."/>
            <person name="Song A."/>
            <person name="Song B.-B."/>
            <person name="Dinh H."/>
            <person name="Thornton R."/>
            <person name="Coyle M."/>
            <person name="Francisco L."/>
            <person name="Jackson L."/>
            <person name="Javaid M."/>
            <person name="Korchina V."/>
            <person name="Kovar C."/>
            <person name="Mata R."/>
            <person name="Mathew T."/>
            <person name="Ngo R."/>
            <person name="Nguyen L."/>
            <person name="Nguyen N."/>
            <person name="Okwuonu G."/>
            <person name="Ongeri F."/>
            <person name="Pham C."/>
            <person name="Simmons D."/>
            <person name="Wilczek-Boney K."/>
            <person name="Hale W."/>
            <person name="Jakkamsetti A."/>
            <person name="Pham P."/>
            <person name="Ruth R."/>
            <person name="San Lucas F."/>
            <person name="Warren J."/>
            <person name="Zhang J."/>
            <person name="Zhao Z."/>
            <person name="Zhou C."/>
            <person name="Zhu D."/>
            <person name="Lee S."/>
            <person name="Bess C."/>
            <person name="Blankenburg K."/>
            <person name="Forbes L."/>
            <person name="Fu Q."/>
            <person name="Gubbala S."/>
            <person name="Hirani K."/>
            <person name="Jayaseelan J.C."/>
            <person name="Lara F."/>
            <person name="Munidasa M."/>
            <person name="Palculict T."/>
            <person name="Patil S."/>
            <person name="Pu L.-L."/>
            <person name="Saada N."/>
            <person name="Tang L."/>
            <person name="Weissenberger G."/>
            <person name="Zhu Y."/>
            <person name="Hemphill L."/>
            <person name="Shang Y."/>
            <person name="Youmans B."/>
            <person name="Ayvaz T."/>
            <person name="Ross M."/>
            <person name="Santibanez J."/>
            <person name="Aqrawi P."/>
            <person name="Gross S."/>
            <person name="Joshi V."/>
            <person name="Fowler G."/>
            <person name="Nazareth L."/>
            <person name="Reid J."/>
            <person name="Worley K."/>
            <person name="Petrosino J."/>
            <person name="Highlander S."/>
            <person name="Gibbs R."/>
        </authorList>
    </citation>
    <scope>NUCLEOTIDE SEQUENCE [LARGE SCALE GENOMIC DNA]</scope>
    <source>
        <strain evidence="5">ATCC 17931 / CDC X599 / XDIA</strain>
    </source>
</reference>
<proteinExistence type="inferred from homology"/>
<dbReference type="InterPro" id="IPR036291">
    <property type="entry name" value="NAD(P)-bd_dom_sf"/>
</dbReference>
<evidence type="ECO:0000256" key="3">
    <source>
        <dbReference type="RuleBase" id="RU000363"/>
    </source>
</evidence>
<dbReference type="AlphaFoldDB" id="E3H2N8"/>
<sequence>MRYSLRLFKKLWKGKVMATLITGASSGIGEEFTRRYAAQKHDLVLVARNKDKLNALADEMRTKHEIEVTTIPLDLSEFDAAERLWNETTRAGLEIDVLVNNAGFGTQCDVADDDPERLEKEVRLNCLAVVGITARYLSTMRERHHGTIINISSTAAFQPMPHMAVYGATKSFVLSFTEALWRETKNDGIRVLAVCPGSTDTSFFESPDGGIVVGKVGKLRSTKQVLDNTMRALKTNKPSFVDGLQNAFVARVVTRVIPTRIMLEAVERIFRR</sequence>
<dbReference type="PANTHER" id="PTHR42901:SF1">
    <property type="entry name" value="ALCOHOL DEHYDROGENASE"/>
    <property type="match status" value="1"/>
</dbReference>
<dbReference type="PIRSF" id="PIRSF000126">
    <property type="entry name" value="11-beta-HSD1"/>
    <property type="match status" value="1"/>
</dbReference>
<evidence type="ECO:0000313" key="5">
    <source>
        <dbReference type="Proteomes" id="UP000000387"/>
    </source>
</evidence>
<dbReference type="SUPFAM" id="SSF51735">
    <property type="entry name" value="NAD(P)-binding Rossmann-fold domains"/>
    <property type="match status" value="1"/>
</dbReference>
<dbReference type="Proteomes" id="UP000000387">
    <property type="component" value="Chromosome"/>
</dbReference>
<name>E3H2N8_ROTDC</name>
<gene>
    <name evidence="4" type="ordered locus">HMPREF0733_10849</name>
</gene>
<dbReference type="Pfam" id="PF00106">
    <property type="entry name" value="adh_short"/>
    <property type="match status" value="1"/>
</dbReference>
<dbReference type="CDD" id="cd05233">
    <property type="entry name" value="SDR_c"/>
    <property type="match status" value="1"/>
</dbReference>
<evidence type="ECO:0000313" key="4">
    <source>
        <dbReference type="EMBL" id="ADP40307.1"/>
    </source>
</evidence>
<dbReference type="Gene3D" id="3.40.50.720">
    <property type="entry name" value="NAD(P)-binding Rossmann-like Domain"/>
    <property type="match status" value="1"/>
</dbReference>
<dbReference type="GO" id="GO:0016491">
    <property type="term" value="F:oxidoreductase activity"/>
    <property type="evidence" value="ECO:0007669"/>
    <property type="project" value="UniProtKB-KW"/>
</dbReference>
<dbReference type="KEGG" id="rdn:HMPREF0733_10849"/>
<evidence type="ECO:0000256" key="2">
    <source>
        <dbReference type="ARBA" id="ARBA00023002"/>
    </source>
</evidence>
<comment type="similarity">
    <text evidence="1 3">Belongs to the short-chain dehydrogenases/reductases (SDR) family.</text>
</comment>
<dbReference type="HOGENOM" id="CLU_010194_2_1_11"/>
<keyword evidence="2" id="KW-0560">Oxidoreductase</keyword>
<dbReference type="PRINTS" id="PR00081">
    <property type="entry name" value="GDHRDH"/>
</dbReference>
<dbReference type="InterPro" id="IPR002347">
    <property type="entry name" value="SDR_fam"/>
</dbReference>
<dbReference type="PANTHER" id="PTHR42901">
    <property type="entry name" value="ALCOHOL DEHYDROGENASE"/>
    <property type="match status" value="1"/>
</dbReference>
<evidence type="ECO:0000256" key="1">
    <source>
        <dbReference type="ARBA" id="ARBA00006484"/>
    </source>
</evidence>